<dbReference type="SUPFAM" id="SSF46689">
    <property type="entry name" value="Homeodomain-like"/>
    <property type="match status" value="1"/>
</dbReference>
<feature type="region of interest" description="Disordered" evidence="7">
    <location>
        <begin position="1"/>
        <end position="25"/>
    </location>
</feature>
<dbReference type="Pfam" id="PF00249">
    <property type="entry name" value="Myb_DNA-binding"/>
    <property type="match status" value="2"/>
</dbReference>
<proteinExistence type="predicted"/>
<dbReference type="GO" id="GO:0003700">
    <property type="term" value="F:DNA-binding transcription factor activity"/>
    <property type="evidence" value="ECO:0007669"/>
    <property type="project" value="InterPro"/>
</dbReference>
<keyword evidence="3" id="KW-0805">Transcription regulation</keyword>
<keyword evidence="10" id="KW-1185">Reference proteome</keyword>
<dbReference type="SMART" id="SM00717">
    <property type="entry name" value="SANT"/>
    <property type="match status" value="2"/>
</dbReference>
<dbReference type="GO" id="GO:0043565">
    <property type="term" value="F:sequence-specific DNA binding"/>
    <property type="evidence" value="ECO:0007669"/>
    <property type="project" value="InterPro"/>
</dbReference>
<evidence type="ECO:0000256" key="3">
    <source>
        <dbReference type="ARBA" id="ARBA00023015"/>
    </source>
</evidence>
<dbReference type="CDD" id="cd00167">
    <property type="entry name" value="SANT"/>
    <property type="match status" value="2"/>
</dbReference>
<evidence type="ECO:0000256" key="2">
    <source>
        <dbReference type="ARBA" id="ARBA00022737"/>
    </source>
</evidence>
<gene>
    <name evidence="11" type="primary">LOC101490747</name>
</gene>
<accession>A0A1S2YPY7</accession>
<feature type="domain" description="HTH myb-type" evidence="9">
    <location>
        <begin position="78"/>
        <end position="132"/>
    </location>
</feature>
<name>A0A1S2YPY7_CICAR</name>
<evidence type="ECO:0000259" key="9">
    <source>
        <dbReference type="PROSITE" id="PS51294"/>
    </source>
</evidence>
<dbReference type="Proteomes" id="UP000087171">
    <property type="component" value="Chromosome Ca7"/>
</dbReference>
<evidence type="ECO:0000256" key="7">
    <source>
        <dbReference type="SAM" id="MobiDB-lite"/>
    </source>
</evidence>
<evidence type="ECO:0000313" key="11">
    <source>
        <dbReference type="RefSeq" id="XP_004508108.1"/>
    </source>
</evidence>
<dbReference type="GeneID" id="101490747"/>
<evidence type="ECO:0000256" key="1">
    <source>
        <dbReference type="ARBA" id="ARBA00004123"/>
    </source>
</evidence>
<dbReference type="FunFam" id="1.10.10.60:FF:000107">
    <property type="entry name" value="MYB transcription factor"/>
    <property type="match status" value="1"/>
</dbReference>
<evidence type="ECO:0000256" key="5">
    <source>
        <dbReference type="ARBA" id="ARBA00023163"/>
    </source>
</evidence>
<feature type="region of interest" description="Disordered" evidence="7">
    <location>
        <begin position="205"/>
        <end position="224"/>
    </location>
</feature>
<dbReference type="KEGG" id="cam:101490747"/>
<evidence type="ECO:0000256" key="6">
    <source>
        <dbReference type="ARBA" id="ARBA00023242"/>
    </source>
</evidence>
<keyword evidence="2" id="KW-0677">Repeat</keyword>
<dbReference type="PROSITE" id="PS51294">
    <property type="entry name" value="HTH_MYB"/>
    <property type="match status" value="2"/>
</dbReference>
<evidence type="ECO:0000259" key="8">
    <source>
        <dbReference type="PROSITE" id="PS50090"/>
    </source>
</evidence>
<dbReference type="OrthoDB" id="2143914at2759"/>
<dbReference type="InterPro" id="IPR017930">
    <property type="entry name" value="Myb_dom"/>
</dbReference>
<dbReference type="InterPro" id="IPR009057">
    <property type="entry name" value="Homeodomain-like_sf"/>
</dbReference>
<feature type="compositionally biased region" description="Low complexity" evidence="7">
    <location>
        <begin position="209"/>
        <end position="224"/>
    </location>
</feature>
<dbReference type="AlphaFoldDB" id="A0A1S2YPY7"/>
<feature type="domain" description="Myb-like" evidence="8">
    <location>
        <begin position="78"/>
        <end position="128"/>
    </location>
</feature>
<keyword evidence="6" id="KW-0539">Nucleus</keyword>
<dbReference type="PANTHER" id="PTHR45675:SF130">
    <property type="entry name" value="MYB TRANSCRIPTION FACTOR"/>
    <property type="match status" value="1"/>
</dbReference>
<dbReference type="InterPro" id="IPR044676">
    <property type="entry name" value="EOBI/EOBII-like_plant"/>
</dbReference>
<evidence type="ECO:0000313" key="10">
    <source>
        <dbReference type="Proteomes" id="UP000087171"/>
    </source>
</evidence>
<evidence type="ECO:0000256" key="4">
    <source>
        <dbReference type="ARBA" id="ARBA00023125"/>
    </source>
</evidence>
<comment type="subcellular location">
    <subcellularLocation>
        <location evidence="1">Nucleus</location>
    </subcellularLocation>
</comment>
<dbReference type="eggNOG" id="KOG0048">
    <property type="taxonomic scope" value="Eukaryota"/>
</dbReference>
<dbReference type="PROSITE" id="PS50090">
    <property type="entry name" value="MYB_LIKE"/>
    <property type="match status" value="2"/>
</dbReference>
<keyword evidence="5" id="KW-0804">Transcription</keyword>
<protein>
    <submittedName>
        <fullName evidence="11">Transcription factor MYB108</fullName>
    </submittedName>
</protein>
<dbReference type="Gene3D" id="1.10.10.60">
    <property type="entry name" value="Homeodomain-like"/>
    <property type="match status" value="2"/>
</dbReference>
<reference evidence="11" key="2">
    <citation type="submission" date="2025-08" db="UniProtKB">
        <authorList>
            <consortium name="RefSeq"/>
        </authorList>
    </citation>
    <scope>IDENTIFICATION</scope>
    <source>
        <tissue evidence="11">Etiolated seedlings</tissue>
    </source>
</reference>
<dbReference type="FunFam" id="1.10.10.60:FF:000011">
    <property type="entry name" value="Myb transcription factor"/>
    <property type="match status" value="1"/>
</dbReference>
<dbReference type="PANTHER" id="PTHR45675">
    <property type="entry name" value="MYB TRANSCRIPTION FACTOR-RELATED-RELATED"/>
    <property type="match status" value="1"/>
</dbReference>
<keyword evidence="4" id="KW-0238">DNA-binding</keyword>
<feature type="domain" description="Myb-like" evidence="8">
    <location>
        <begin position="25"/>
        <end position="77"/>
    </location>
</feature>
<organism evidence="10 11">
    <name type="scientific">Cicer arietinum</name>
    <name type="common">Chickpea</name>
    <name type="synonym">Garbanzo</name>
    <dbReference type="NCBI Taxonomy" id="3827"/>
    <lineage>
        <taxon>Eukaryota</taxon>
        <taxon>Viridiplantae</taxon>
        <taxon>Streptophyta</taxon>
        <taxon>Embryophyta</taxon>
        <taxon>Tracheophyta</taxon>
        <taxon>Spermatophyta</taxon>
        <taxon>Magnoliopsida</taxon>
        <taxon>eudicotyledons</taxon>
        <taxon>Gunneridae</taxon>
        <taxon>Pentapetalae</taxon>
        <taxon>rosids</taxon>
        <taxon>fabids</taxon>
        <taxon>Fabales</taxon>
        <taxon>Fabaceae</taxon>
        <taxon>Papilionoideae</taxon>
        <taxon>50 kb inversion clade</taxon>
        <taxon>NPAAA clade</taxon>
        <taxon>Hologalegina</taxon>
        <taxon>IRL clade</taxon>
        <taxon>Cicereae</taxon>
        <taxon>Cicer</taxon>
    </lineage>
</organism>
<dbReference type="GO" id="GO:0005634">
    <property type="term" value="C:nucleus"/>
    <property type="evidence" value="ECO:0007669"/>
    <property type="project" value="UniProtKB-SubCell"/>
</dbReference>
<dbReference type="RefSeq" id="XP_004508108.1">
    <property type="nucleotide sequence ID" value="XM_004508051.3"/>
</dbReference>
<sequence length="305" mass="35419">MDVIKERENNKKKKSMVSSSCSEDEMDLRRGPWTIDEDLTLINYVATHGEGRWNTLALDAGLKRTGKSCRLRWLNYLRPDVRRGNITLEEQLLILELHTHWGNRWSKIAQYLPGRTDNEIKNYWRTRVQKLAKHLKCDVNSKQFKDSMRNLWMPRLVERIQAAATATTTTSVAANNTHTINNRDKLLMKSSPTIINDEFVSSQPHMTQSYSTQEYNNTSSSSNSFGNNKVSTTLFDLDDNSNYYTKDNNPNPNLDYYQPSHQHSFSDCIMEPNTPWIMQSGDSSDIFWNAENMLFLQQQLMNDTM</sequence>
<feature type="domain" description="HTH myb-type" evidence="9">
    <location>
        <begin position="25"/>
        <end position="77"/>
    </location>
</feature>
<dbReference type="InterPro" id="IPR001005">
    <property type="entry name" value="SANT/Myb"/>
</dbReference>
<dbReference type="PaxDb" id="3827-XP_004508108.1"/>
<reference evidence="10" key="1">
    <citation type="journal article" date="2013" name="Nat. Biotechnol.">
        <title>Draft genome sequence of chickpea (Cicer arietinum) provides a resource for trait improvement.</title>
        <authorList>
            <person name="Varshney R.K."/>
            <person name="Song C."/>
            <person name="Saxena R.K."/>
            <person name="Azam S."/>
            <person name="Yu S."/>
            <person name="Sharpe A.G."/>
            <person name="Cannon S."/>
            <person name="Baek J."/>
            <person name="Rosen B.D."/>
            <person name="Tar'an B."/>
            <person name="Millan T."/>
            <person name="Zhang X."/>
            <person name="Ramsay L.D."/>
            <person name="Iwata A."/>
            <person name="Wang Y."/>
            <person name="Nelson W."/>
            <person name="Farmer A.D."/>
            <person name="Gaur P.M."/>
            <person name="Soderlund C."/>
            <person name="Penmetsa R.V."/>
            <person name="Xu C."/>
            <person name="Bharti A.K."/>
            <person name="He W."/>
            <person name="Winter P."/>
            <person name="Zhao S."/>
            <person name="Hane J.K."/>
            <person name="Carrasquilla-Garcia N."/>
            <person name="Condie J.A."/>
            <person name="Upadhyaya H.D."/>
            <person name="Luo M.C."/>
            <person name="Thudi M."/>
            <person name="Gowda C.L."/>
            <person name="Singh N.P."/>
            <person name="Lichtenzveig J."/>
            <person name="Gali K.K."/>
            <person name="Rubio J."/>
            <person name="Nadarajan N."/>
            <person name="Dolezel J."/>
            <person name="Bansal K.C."/>
            <person name="Xu X."/>
            <person name="Edwards D."/>
            <person name="Zhang G."/>
            <person name="Kahl G."/>
            <person name="Gil J."/>
            <person name="Singh K.B."/>
            <person name="Datta S.K."/>
            <person name="Jackson S.A."/>
            <person name="Wang J."/>
            <person name="Cook D.R."/>
        </authorList>
    </citation>
    <scope>NUCLEOTIDE SEQUENCE [LARGE SCALE GENOMIC DNA]</scope>
    <source>
        <strain evidence="10">cv. CDC Frontier</strain>
    </source>
</reference>